<dbReference type="OMA" id="PVVDQLH"/>
<name>A0A422P410_TRYRA</name>
<dbReference type="AlphaFoldDB" id="A0A422P410"/>
<protein>
    <recommendedName>
        <fullName evidence="1">Mitochondrial import inner membrane translocase subunit TIM50</fullName>
    </recommendedName>
</protein>
<dbReference type="InterPro" id="IPR036412">
    <property type="entry name" value="HAD-like_sf"/>
</dbReference>
<dbReference type="CDD" id="cd07521">
    <property type="entry name" value="HAD_FCP1-like"/>
    <property type="match status" value="1"/>
</dbReference>
<keyword evidence="5" id="KW-1185">Reference proteome</keyword>
<comment type="function">
    <text evidence="1">Essential component of the TIM23 complex, a complex that mediates the translocation of transit peptide-containing proteins across the mitochondrial inner membrane.</text>
</comment>
<dbReference type="Pfam" id="PF03031">
    <property type="entry name" value="NIF"/>
    <property type="match status" value="1"/>
</dbReference>
<evidence type="ECO:0000313" key="5">
    <source>
        <dbReference type="Proteomes" id="UP000283634"/>
    </source>
</evidence>
<evidence type="ECO:0000256" key="1">
    <source>
        <dbReference type="RuleBase" id="RU365079"/>
    </source>
</evidence>
<dbReference type="FunFam" id="3.40.50.1000:FF:000159">
    <property type="entry name" value="TFIIF-stimulated CTD phosphatase"/>
    <property type="match status" value="1"/>
</dbReference>
<comment type="subunit">
    <text evidence="1">Component of the TIM23 complex.</text>
</comment>
<keyword evidence="1" id="KW-0809">Transit peptide</keyword>
<dbReference type="RefSeq" id="XP_029242771.1">
    <property type="nucleotide sequence ID" value="XM_029377399.1"/>
</dbReference>
<dbReference type="Gene3D" id="3.40.50.1000">
    <property type="entry name" value="HAD superfamily/HAD-like"/>
    <property type="match status" value="1"/>
</dbReference>
<dbReference type="OrthoDB" id="277011at2759"/>
<evidence type="ECO:0000313" key="4">
    <source>
        <dbReference type="EMBL" id="RNF12463.1"/>
    </source>
</evidence>
<comment type="caution">
    <text evidence="4">The sequence shown here is derived from an EMBL/GenBank/DDBJ whole genome shotgun (WGS) entry which is preliminary data.</text>
</comment>
<accession>A0A422P410</accession>
<feature type="region of interest" description="Disordered" evidence="2">
    <location>
        <begin position="44"/>
        <end position="75"/>
    </location>
</feature>
<dbReference type="PROSITE" id="PS50969">
    <property type="entry name" value="FCP1"/>
    <property type="match status" value="1"/>
</dbReference>
<comment type="similarity">
    <text evidence="1">Belongs to the TIM50 family.</text>
</comment>
<dbReference type="EMBL" id="MKGL01000005">
    <property type="protein sequence ID" value="RNF12463.1"/>
    <property type="molecule type" value="Genomic_DNA"/>
</dbReference>
<dbReference type="SUPFAM" id="SSF56784">
    <property type="entry name" value="HAD-like"/>
    <property type="match status" value="1"/>
</dbReference>
<dbReference type="Proteomes" id="UP000283634">
    <property type="component" value="Unassembled WGS sequence"/>
</dbReference>
<feature type="domain" description="FCP1 homology" evidence="3">
    <location>
        <begin position="144"/>
        <end position="290"/>
    </location>
</feature>
<dbReference type="GO" id="GO:0005744">
    <property type="term" value="C:TIM23 mitochondrial import inner membrane translocase complex"/>
    <property type="evidence" value="ECO:0007669"/>
    <property type="project" value="UniProtKB-UniRule"/>
</dbReference>
<gene>
    <name evidence="4" type="ORF">TraAM80_00315</name>
</gene>
<dbReference type="InterPro" id="IPR050365">
    <property type="entry name" value="TIM50"/>
</dbReference>
<dbReference type="VEuPathDB" id="TriTrypDB:TRSC58_00013"/>
<keyword evidence="1" id="KW-0653">Protein transport</keyword>
<proteinExistence type="inferred from homology"/>
<keyword evidence="1" id="KW-0496">Mitochondrion</keyword>
<comment type="subcellular location">
    <subcellularLocation>
        <location evidence="1">Mitochondrion inner membrane</location>
        <topology evidence="1">Single-pass membrane protein</topology>
    </subcellularLocation>
</comment>
<sequence>MYDKSPVDRRFMGTVYANHSSSSSSSSMIKSYWHSQLRASGTPLETRAASLSKDRATTASDQYTPSSGSSSGLTESCTHSLTAVTSSGSASLRSKSLSNSRHRRLRAAALSAERHGASDIRERFGALAKPLFQNFLLPQVEAHETCPTLTVVLDLDETLVSNRNGAFLAAILRPYCLHFLNALQHMKGLEVVLWTASTKETALPVVEQLSQSGLVFDEVIYRNDMWFTEPLHTKDLRLLGRDMDRLLIVDNAANCCKLNPRNSVLADDFYGCRSEEDATLVNVYYIIERVLRGCQNDVPASDTLLRLATDGQLCSPFVLTLPHAWKSLPLRDIAPLKIPPHGRFIRARREPLGEAVMHHWTI</sequence>
<keyword evidence="1" id="KW-0813">Transport</keyword>
<dbReference type="InterPro" id="IPR023214">
    <property type="entry name" value="HAD_sf"/>
</dbReference>
<dbReference type="GeneID" id="40324248"/>
<organism evidence="4 5">
    <name type="scientific">Trypanosoma rangeli</name>
    <dbReference type="NCBI Taxonomy" id="5698"/>
    <lineage>
        <taxon>Eukaryota</taxon>
        <taxon>Discoba</taxon>
        <taxon>Euglenozoa</taxon>
        <taxon>Kinetoplastea</taxon>
        <taxon>Metakinetoplastina</taxon>
        <taxon>Trypanosomatida</taxon>
        <taxon>Trypanosomatidae</taxon>
        <taxon>Trypanosoma</taxon>
        <taxon>Herpetosoma</taxon>
    </lineage>
</organism>
<keyword evidence="1" id="KW-0811">Translocation</keyword>
<evidence type="ECO:0000256" key="2">
    <source>
        <dbReference type="SAM" id="MobiDB-lite"/>
    </source>
</evidence>
<dbReference type="SMART" id="SM00577">
    <property type="entry name" value="CPDc"/>
    <property type="match status" value="1"/>
</dbReference>
<dbReference type="GO" id="GO:0015031">
    <property type="term" value="P:protein transport"/>
    <property type="evidence" value="ECO:0007669"/>
    <property type="project" value="UniProtKB-KW"/>
</dbReference>
<reference evidence="4 5" key="1">
    <citation type="journal article" date="2018" name="BMC Genomics">
        <title>Genomic comparison of Trypanosoma conorhini and Trypanosoma rangeli to Trypanosoma cruzi strains of high and low virulence.</title>
        <authorList>
            <person name="Bradwell K.R."/>
            <person name="Koparde V.N."/>
            <person name="Matveyev A.V."/>
            <person name="Serrano M.G."/>
            <person name="Alves J.M."/>
            <person name="Parikh H."/>
            <person name="Huang B."/>
            <person name="Lee V."/>
            <person name="Espinosa-Alvarez O."/>
            <person name="Ortiz P.A."/>
            <person name="Costa-Martins A.G."/>
            <person name="Teixeira M.M."/>
            <person name="Buck G.A."/>
        </authorList>
    </citation>
    <scope>NUCLEOTIDE SEQUENCE [LARGE SCALE GENOMIC DNA]</scope>
    <source>
        <strain evidence="4 5">AM80</strain>
    </source>
</reference>
<dbReference type="InterPro" id="IPR004274">
    <property type="entry name" value="FCP1_dom"/>
</dbReference>
<dbReference type="PANTHER" id="PTHR12210">
    <property type="entry name" value="DULLARD PROTEIN PHOSPHATASE"/>
    <property type="match status" value="1"/>
</dbReference>
<evidence type="ECO:0000259" key="3">
    <source>
        <dbReference type="PROSITE" id="PS50969"/>
    </source>
</evidence>